<organism evidence="2 3">
    <name type="scientific">Candidatus Schekmanbacteria bacterium GWA2_38_11</name>
    <dbReference type="NCBI Taxonomy" id="1817876"/>
    <lineage>
        <taxon>Bacteria</taxon>
        <taxon>Candidatus Schekmaniibacteriota</taxon>
    </lineage>
</organism>
<dbReference type="PANTHER" id="PTHR30231:SF41">
    <property type="entry name" value="DNA POLYMERASE III SUBUNIT EPSILON"/>
    <property type="match status" value="1"/>
</dbReference>
<comment type="caution">
    <text evidence="2">The sequence shown here is derived from an EMBL/GenBank/DDBJ whole genome shotgun (WGS) entry which is preliminary data.</text>
</comment>
<protein>
    <recommendedName>
        <fullName evidence="1">Exonuclease domain-containing protein</fullName>
    </recommendedName>
</protein>
<dbReference type="CDD" id="cd06127">
    <property type="entry name" value="DEDDh"/>
    <property type="match status" value="1"/>
</dbReference>
<dbReference type="AlphaFoldDB" id="A0A1F7RG31"/>
<name>A0A1F7RG31_9BACT</name>
<sequence>MNKVLGEFGNTLIEEAVFSFIDVETTGLSPSFGDRICEIAILKRRGKKIIDSFHTLVNPERQISQGAQAVNNITDEMVKNALLSGHCPECYKFY</sequence>
<dbReference type="Pfam" id="PF00929">
    <property type="entry name" value="RNase_T"/>
    <property type="match status" value="1"/>
</dbReference>
<dbReference type="EMBL" id="MGDB01000107">
    <property type="protein sequence ID" value="OGL40128.1"/>
    <property type="molecule type" value="Genomic_DNA"/>
</dbReference>
<evidence type="ECO:0000313" key="2">
    <source>
        <dbReference type="EMBL" id="OGL40128.1"/>
    </source>
</evidence>
<accession>A0A1F7RG31</accession>
<dbReference type="InterPro" id="IPR013520">
    <property type="entry name" value="Ribonucl_H"/>
</dbReference>
<evidence type="ECO:0000259" key="1">
    <source>
        <dbReference type="Pfam" id="PF00929"/>
    </source>
</evidence>
<dbReference type="GO" id="GO:0003676">
    <property type="term" value="F:nucleic acid binding"/>
    <property type="evidence" value="ECO:0007669"/>
    <property type="project" value="InterPro"/>
</dbReference>
<reference evidence="2 3" key="1">
    <citation type="journal article" date="2016" name="Nat. Commun.">
        <title>Thousands of microbial genomes shed light on interconnected biogeochemical processes in an aquifer system.</title>
        <authorList>
            <person name="Anantharaman K."/>
            <person name="Brown C.T."/>
            <person name="Hug L.A."/>
            <person name="Sharon I."/>
            <person name="Castelle C.J."/>
            <person name="Probst A.J."/>
            <person name="Thomas B.C."/>
            <person name="Singh A."/>
            <person name="Wilkins M.J."/>
            <person name="Karaoz U."/>
            <person name="Brodie E.L."/>
            <person name="Williams K.H."/>
            <person name="Hubbard S.S."/>
            <person name="Banfield J.F."/>
        </authorList>
    </citation>
    <scope>NUCLEOTIDE SEQUENCE [LARGE SCALE GENOMIC DNA]</scope>
</reference>
<dbReference type="GO" id="GO:0045004">
    <property type="term" value="P:DNA replication proofreading"/>
    <property type="evidence" value="ECO:0007669"/>
    <property type="project" value="TreeGrafter"/>
</dbReference>
<dbReference type="Proteomes" id="UP000178526">
    <property type="component" value="Unassembled WGS sequence"/>
</dbReference>
<dbReference type="PANTHER" id="PTHR30231">
    <property type="entry name" value="DNA POLYMERASE III SUBUNIT EPSILON"/>
    <property type="match status" value="1"/>
</dbReference>
<dbReference type="InterPro" id="IPR036397">
    <property type="entry name" value="RNaseH_sf"/>
</dbReference>
<dbReference type="Gene3D" id="3.30.420.10">
    <property type="entry name" value="Ribonuclease H-like superfamily/Ribonuclease H"/>
    <property type="match status" value="1"/>
</dbReference>
<feature type="domain" description="Exonuclease" evidence="1">
    <location>
        <begin position="20"/>
        <end position="81"/>
    </location>
</feature>
<proteinExistence type="predicted"/>
<dbReference type="InterPro" id="IPR012337">
    <property type="entry name" value="RNaseH-like_sf"/>
</dbReference>
<dbReference type="GO" id="GO:0005829">
    <property type="term" value="C:cytosol"/>
    <property type="evidence" value="ECO:0007669"/>
    <property type="project" value="TreeGrafter"/>
</dbReference>
<dbReference type="SUPFAM" id="SSF53098">
    <property type="entry name" value="Ribonuclease H-like"/>
    <property type="match status" value="1"/>
</dbReference>
<evidence type="ECO:0000313" key="3">
    <source>
        <dbReference type="Proteomes" id="UP000178526"/>
    </source>
</evidence>
<gene>
    <name evidence="2" type="ORF">A2042_02745</name>
</gene>
<dbReference type="GO" id="GO:0008408">
    <property type="term" value="F:3'-5' exonuclease activity"/>
    <property type="evidence" value="ECO:0007669"/>
    <property type="project" value="TreeGrafter"/>
</dbReference>